<feature type="compositionally biased region" description="Basic residues" evidence="1">
    <location>
        <begin position="88"/>
        <end position="97"/>
    </location>
</feature>
<gene>
    <name evidence="2" type="ORF">AVDCRST_MAG07-1479</name>
</gene>
<dbReference type="EMBL" id="CADCUB010000078">
    <property type="protein sequence ID" value="CAA9326093.1"/>
    <property type="molecule type" value="Genomic_DNA"/>
</dbReference>
<proteinExistence type="predicted"/>
<protein>
    <submittedName>
        <fullName evidence="2">Uncharacterized protein</fullName>
    </submittedName>
</protein>
<feature type="compositionally biased region" description="Basic residues" evidence="1">
    <location>
        <begin position="365"/>
        <end position="375"/>
    </location>
</feature>
<feature type="compositionally biased region" description="Basic residues" evidence="1">
    <location>
        <begin position="69"/>
        <end position="78"/>
    </location>
</feature>
<evidence type="ECO:0000256" key="1">
    <source>
        <dbReference type="SAM" id="MobiDB-lite"/>
    </source>
</evidence>
<feature type="non-terminal residue" evidence="2">
    <location>
        <position position="425"/>
    </location>
</feature>
<feature type="compositionally biased region" description="Basic and acidic residues" evidence="1">
    <location>
        <begin position="100"/>
        <end position="117"/>
    </location>
</feature>
<accession>A0A6J4L906</accession>
<reference evidence="2" key="1">
    <citation type="submission" date="2020-02" db="EMBL/GenBank/DDBJ databases">
        <authorList>
            <person name="Meier V. D."/>
        </authorList>
    </citation>
    <scope>NUCLEOTIDE SEQUENCE</scope>
    <source>
        <strain evidence="2">AVDCRST_MAG07</strain>
    </source>
</reference>
<organism evidence="2">
    <name type="scientific">uncultured Frankineae bacterium</name>
    <dbReference type="NCBI Taxonomy" id="437475"/>
    <lineage>
        <taxon>Bacteria</taxon>
        <taxon>Bacillati</taxon>
        <taxon>Actinomycetota</taxon>
        <taxon>Actinomycetes</taxon>
        <taxon>Frankiales</taxon>
        <taxon>environmental samples</taxon>
    </lineage>
</organism>
<feature type="non-terminal residue" evidence="2">
    <location>
        <position position="1"/>
    </location>
</feature>
<feature type="compositionally biased region" description="Basic residues" evidence="1">
    <location>
        <begin position="31"/>
        <end position="53"/>
    </location>
</feature>
<name>A0A6J4L906_9ACTN</name>
<feature type="compositionally biased region" description="Low complexity" evidence="1">
    <location>
        <begin position="355"/>
        <end position="364"/>
    </location>
</feature>
<feature type="compositionally biased region" description="Basic and acidic residues" evidence="1">
    <location>
        <begin position="223"/>
        <end position="238"/>
    </location>
</feature>
<feature type="compositionally biased region" description="Basic residues" evidence="1">
    <location>
        <begin position="213"/>
        <end position="222"/>
    </location>
</feature>
<sequence length="425" mass="45091">ARRACREPANGDEPDPDGADGNAPRPEPPPRRRRPPRRRPPRRRPPRLRRPARRPPPAARRPAHPGGRPGHRLPRRPGRGPVLAAARGVRRRRRLLRAQRLPDHHAAAARAPPDRLGRPAPLLHAAAVAPVPGARAGLCRHGGGHRLRPRCLRRHRRQPPGGAGRADVRHELVVRARAERRAVPARADLVAVGRGALLPAVAAAAAGAAAPRGRARLGRRGGRARERLARPAVAERRRPGPPLLPARLALRAAADRLRAGEPAAAQGRGRRPGPDEPRLLPRRGGHGAGCAGAGRAGRLAHRGVVLARRHAAARPRSRRDRRPPRAAPRRPPVDRAAVGSAARPGPVVLRHLPLAPAADASGRARAGRHPGRGHGRGADGRAGRCRVVPLRRAAAAAVVAPPPARVRAGTDGGRAAARAGALRRL</sequence>
<feature type="compositionally biased region" description="Basic residues" evidence="1">
    <location>
        <begin position="307"/>
        <end position="328"/>
    </location>
</feature>
<dbReference type="AlphaFoldDB" id="A0A6J4L906"/>
<feature type="region of interest" description="Disordered" evidence="1">
    <location>
        <begin position="1"/>
        <end position="118"/>
    </location>
</feature>
<feature type="compositionally biased region" description="Gly residues" evidence="1">
    <location>
        <begin position="286"/>
        <end position="295"/>
    </location>
</feature>
<feature type="region of interest" description="Disordered" evidence="1">
    <location>
        <begin position="260"/>
        <end position="383"/>
    </location>
</feature>
<feature type="region of interest" description="Disordered" evidence="1">
    <location>
        <begin position="211"/>
        <end position="245"/>
    </location>
</feature>
<evidence type="ECO:0000313" key="2">
    <source>
        <dbReference type="EMBL" id="CAA9326093.1"/>
    </source>
</evidence>